<protein>
    <submittedName>
        <fullName evidence="1">Uncharacterized protein</fullName>
    </submittedName>
</protein>
<proteinExistence type="predicted"/>
<keyword evidence="2" id="KW-1185">Reference proteome</keyword>
<dbReference type="Proteomes" id="UP000828390">
    <property type="component" value="Unassembled WGS sequence"/>
</dbReference>
<reference evidence="1" key="1">
    <citation type="journal article" date="2019" name="bioRxiv">
        <title>The Genome of the Zebra Mussel, Dreissena polymorpha: A Resource for Invasive Species Research.</title>
        <authorList>
            <person name="McCartney M.A."/>
            <person name="Auch B."/>
            <person name="Kono T."/>
            <person name="Mallez S."/>
            <person name="Zhang Y."/>
            <person name="Obille A."/>
            <person name="Becker A."/>
            <person name="Abrahante J.E."/>
            <person name="Garbe J."/>
            <person name="Badalamenti J.P."/>
            <person name="Herman A."/>
            <person name="Mangelson H."/>
            <person name="Liachko I."/>
            <person name="Sullivan S."/>
            <person name="Sone E.D."/>
            <person name="Koren S."/>
            <person name="Silverstein K.A.T."/>
            <person name="Beckman K.B."/>
            <person name="Gohl D.M."/>
        </authorList>
    </citation>
    <scope>NUCLEOTIDE SEQUENCE</scope>
    <source>
        <strain evidence="1">Duluth1</strain>
        <tissue evidence="1">Whole animal</tissue>
    </source>
</reference>
<feature type="non-terminal residue" evidence="1">
    <location>
        <position position="189"/>
    </location>
</feature>
<accession>A0A9D4BTT3</accession>
<comment type="caution">
    <text evidence="1">The sequence shown here is derived from an EMBL/GenBank/DDBJ whole genome shotgun (WGS) entry which is preliminary data.</text>
</comment>
<dbReference type="EMBL" id="JAIWYP010000015">
    <property type="protein sequence ID" value="KAH3705317.1"/>
    <property type="molecule type" value="Genomic_DNA"/>
</dbReference>
<reference evidence="1" key="2">
    <citation type="submission" date="2020-11" db="EMBL/GenBank/DDBJ databases">
        <authorList>
            <person name="McCartney M.A."/>
            <person name="Auch B."/>
            <person name="Kono T."/>
            <person name="Mallez S."/>
            <person name="Becker A."/>
            <person name="Gohl D.M."/>
            <person name="Silverstein K.A.T."/>
            <person name="Koren S."/>
            <person name="Bechman K.B."/>
            <person name="Herman A."/>
            <person name="Abrahante J.E."/>
            <person name="Garbe J."/>
        </authorList>
    </citation>
    <scope>NUCLEOTIDE SEQUENCE</scope>
    <source>
        <strain evidence="1">Duluth1</strain>
        <tissue evidence="1">Whole animal</tissue>
    </source>
</reference>
<name>A0A9D4BTT3_DREPO</name>
<sequence>MGTRRLAEYWGVVGGRARHLEYSYQIQLNRGKLLHVTQRGAEGYSQEDRWCAADDDSRRAFPSKSVLPRTTSAILTRFTVDAHDAYATKVSRISIKTCVLSMRRPFIQTQHKNWQLEQYTDLTYFHIKEGKPKKTDVFDSEQLTKYHEQIESNDYMAVDMPDPFQKPSKTCLLCQHNIKLDYKNTQSVV</sequence>
<evidence type="ECO:0000313" key="1">
    <source>
        <dbReference type="EMBL" id="KAH3705317.1"/>
    </source>
</evidence>
<dbReference type="AlphaFoldDB" id="A0A9D4BTT3"/>
<organism evidence="1 2">
    <name type="scientific">Dreissena polymorpha</name>
    <name type="common">Zebra mussel</name>
    <name type="synonym">Mytilus polymorpha</name>
    <dbReference type="NCBI Taxonomy" id="45954"/>
    <lineage>
        <taxon>Eukaryota</taxon>
        <taxon>Metazoa</taxon>
        <taxon>Spiralia</taxon>
        <taxon>Lophotrochozoa</taxon>
        <taxon>Mollusca</taxon>
        <taxon>Bivalvia</taxon>
        <taxon>Autobranchia</taxon>
        <taxon>Heteroconchia</taxon>
        <taxon>Euheterodonta</taxon>
        <taxon>Imparidentia</taxon>
        <taxon>Neoheterodontei</taxon>
        <taxon>Myida</taxon>
        <taxon>Dreissenoidea</taxon>
        <taxon>Dreissenidae</taxon>
        <taxon>Dreissena</taxon>
    </lineage>
</organism>
<evidence type="ECO:0000313" key="2">
    <source>
        <dbReference type="Proteomes" id="UP000828390"/>
    </source>
</evidence>
<gene>
    <name evidence="1" type="ORF">DPMN_080385</name>
</gene>